<name>A0ABW4ZEM8_9BACT</name>
<dbReference type="RefSeq" id="WP_377087064.1">
    <property type="nucleotide sequence ID" value="NZ_JBHSJL010000014.1"/>
</dbReference>
<reference evidence="3" key="1">
    <citation type="journal article" date="2019" name="Int. J. Syst. Evol. Microbiol.">
        <title>The Global Catalogue of Microorganisms (GCM) 10K type strain sequencing project: providing services to taxonomists for standard genome sequencing and annotation.</title>
        <authorList>
            <consortium name="The Broad Institute Genomics Platform"/>
            <consortium name="The Broad Institute Genome Sequencing Center for Infectious Disease"/>
            <person name="Wu L."/>
            <person name="Ma J."/>
        </authorList>
    </citation>
    <scope>NUCLEOTIDE SEQUENCE [LARGE SCALE GENOMIC DNA]</scope>
    <source>
        <strain evidence="3">CCUG 57942</strain>
    </source>
</reference>
<keyword evidence="3" id="KW-1185">Reference proteome</keyword>
<comment type="caution">
    <text evidence="2">The sequence shown here is derived from an EMBL/GenBank/DDBJ whole genome shotgun (WGS) entry which is preliminary data.</text>
</comment>
<dbReference type="EMBL" id="JBHUJB010000073">
    <property type="protein sequence ID" value="MFD2160150.1"/>
    <property type="molecule type" value="Genomic_DNA"/>
</dbReference>
<proteinExistence type="predicted"/>
<feature type="signal peptide" evidence="1">
    <location>
        <begin position="1"/>
        <end position="21"/>
    </location>
</feature>
<dbReference type="Proteomes" id="UP001597389">
    <property type="component" value="Unassembled WGS sequence"/>
</dbReference>
<organism evidence="2 3">
    <name type="scientific">Rubritalea tangerina</name>
    <dbReference type="NCBI Taxonomy" id="430798"/>
    <lineage>
        <taxon>Bacteria</taxon>
        <taxon>Pseudomonadati</taxon>
        <taxon>Verrucomicrobiota</taxon>
        <taxon>Verrucomicrobiia</taxon>
        <taxon>Verrucomicrobiales</taxon>
        <taxon>Rubritaleaceae</taxon>
        <taxon>Rubritalea</taxon>
    </lineage>
</organism>
<gene>
    <name evidence="2" type="ORF">ACFSW8_14690</name>
</gene>
<evidence type="ECO:0000313" key="2">
    <source>
        <dbReference type="EMBL" id="MFD2160150.1"/>
    </source>
</evidence>
<protein>
    <submittedName>
        <fullName evidence="2">Uncharacterized protein</fullName>
    </submittedName>
</protein>
<feature type="chain" id="PRO_5046558693" evidence="1">
    <location>
        <begin position="22"/>
        <end position="147"/>
    </location>
</feature>
<keyword evidence="1" id="KW-0732">Signal</keyword>
<accession>A0ABW4ZEM8</accession>
<sequence length="147" mass="16458">MKLISYSLVFTTCLLTHCLLASEKDLTKPPANTEPNSVFSRSTILSDGGKHWTIVPKSSVIFAPDSLKNKINSPPVGKFLSWKDFYKKNSDWIHSFPVDSKLSKGVTTLKFDRYARLKQVGKVVVAVHPKGPISIKHEAIEKQKPHN</sequence>
<evidence type="ECO:0000313" key="3">
    <source>
        <dbReference type="Proteomes" id="UP001597389"/>
    </source>
</evidence>
<evidence type="ECO:0000256" key="1">
    <source>
        <dbReference type="SAM" id="SignalP"/>
    </source>
</evidence>